<dbReference type="EMBL" id="CAADRP010000557">
    <property type="protein sequence ID" value="VFU29771.1"/>
    <property type="molecule type" value="Genomic_DNA"/>
</dbReference>
<dbReference type="AlphaFoldDB" id="A0A6N2KNX9"/>
<proteinExistence type="predicted"/>
<evidence type="ECO:0000313" key="1">
    <source>
        <dbReference type="EMBL" id="VFU29771.1"/>
    </source>
</evidence>
<protein>
    <submittedName>
        <fullName evidence="1">Uncharacterized protein</fullName>
    </submittedName>
</protein>
<accession>A0A6N2KNX9</accession>
<name>A0A6N2KNX9_SALVM</name>
<organism evidence="1">
    <name type="scientific">Salix viminalis</name>
    <name type="common">Common osier</name>
    <name type="synonym">Basket willow</name>
    <dbReference type="NCBI Taxonomy" id="40686"/>
    <lineage>
        <taxon>Eukaryota</taxon>
        <taxon>Viridiplantae</taxon>
        <taxon>Streptophyta</taxon>
        <taxon>Embryophyta</taxon>
        <taxon>Tracheophyta</taxon>
        <taxon>Spermatophyta</taxon>
        <taxon>Magnoliopsida</taxon>
        <taxon>eudicotyledons</taxon>
        <taxon>Gunneridae</taxon>
        <taxon>Pentapetalae</taxon>
        <taxon>rosids</taxon>
        <taxon>fabids</taxon>
        <taxon>Malpighiales</taxon>
        <taxon>Salicaceae</taxon>
        <taxon>Saliceae</taxon>
        <taxon>Salix</taxon>
    </lineage>
</organism>
<sequence length="173" mass="19318">MNLGLLGGQQRRHGVFASHVQSHAGIQEPEIEVKISSTEKFERLWHLGFQWATCAAVFHNPGMKNSLPRRQHKKKVPKTITVVNLLKGSVLCCSSVALLGDFSPVVGKHTDLVHLEPYRFYGDEPVSFYDLLLICFIIDSQISCEEGSPSKHFEAKQLKERTGSLQCAVTSQD</sequence>
<reference evidence="1" key="1">
    <citation type="submission" date="2019-03" db="EMBL/GenBank/DDBJ databases">
        <authorList>
            <person name="Mank J."/>
            <person name="Almeida P."/>
        </authorList>
    </citation>
    <scope>NUCLEOTIDE SEQUENCE</scope>
    <source>
        <strain evidence="1">78183</strain>
    </source>
</reference>
<gene>
    <name evidence="1" type="ORF">SVIM_LOCUS110243</name>
</gene>